<dbReference type="EMBL" id="CAJNOC010003226">
    <property type="protein sequence ID" value="CAF0973512.1"/>
    <property type="molecule type" value="Genomic_DNA"/>
</dbReference>
<keyword evidence="2" id="KW-1185">Reference proteome</keyword>
<organism evidence="1 2">
    <name type="scientific">Brachionus calyciflorus</name>
    <dbReference type="NCBI Taxonomy" id="104777"/>
    <lineage>
        <taxon>Eukaryota</taxon>
        <taxon>Metazoa</taxon>
        <taxon>Spiralia</taxon>
        <taxon>Gnathifera</taxon>
        <taxon>Rotifera</taxon>
        <taxon>Eurotatoria</taxon>
        <taxon>Monogononta</taxon>
        <taxon>Pseudotrocha</taxon>
        <taxon>Ploima</taxon>
        <taxon>Brachionidae</taxon>
        <taxon>Brachionus</taxon>
    </lineage>
</organism>
<reference evidence="1" key="1">
    <citation type="submission" date="2021-02" db="EMBL/GenBank/DDBJ databases">
        <authorList>
            <person name="Nowell W R."/>
        </authorList>
    </citation>
    <scope>NUCLEOTIDE SEQUENCE</scope>
    <source>
        <strain evidence="1">Ploen Becks lab</strain>
    </source>
</reference>
<protein>
    <submittedName>
        <fullName evidence="1">Uncharacterized protein</fullName>
    </submittedName>
</protein>
<name>A0A814EKG6_9BILA</name>
<dbReference type="Proteomes" id="UP000663879">
    <property type="component" value="Unassembled WGS sequence"/>
</dbReference>
<dbReference type="AlphaFoldDB" id="A0A814EKG6"/>
<gene>
    <name evidence="1" type="ORF">OXX778_LOCUS15043</name>
</gene>
<evidence type="ECO:0000313" key="2">
    <source>
        <dbReference type="Proteomes" id="UP000663879"/>
    </source>
</evidence>
<sequence>MNSDTTNVNSDFVEFTTPLDIIVDNMMNEVLNEQLDNFDRLLNTIKQRKERLVLNQLKCIVKYIKDKAISNTKIISDISRKYGVKIQTKEIDRLKKLDFTSKDIDRTFSLLYKWYKQTKLGEIDNILLNSK</sequence>
<comment type="caution">
    <text evidence="1">The sequence shown here is derived from an EMBL/GenBank/DDBJ whole genome shotgun (WGS) entry which is preliminary data.</text>
</comment>
<accession>A0A814EKG6</accession>
<evidence type="ECO:0000313" key="1">
    <source>
        <dbReference type="EMBL" id="CAF0973512.1"/>
    </source>
</evidence>
<proteinExistence type="predicted"/>